<dbReference type="GO" id="GO:0003677">
    <property type="term" value="F:DNA binding"/>
    <property type="evidence" value="ECO:0007669"/>
    <property type="project" value="UniProtKB-KW"/>
</dbReference>
<keyword evidence="4" id="KW-0804">Transcription</keyword>
<evidence type="ECO:0000256" key="2">
    <source>
        <dbReference type="ARBA" id="ARBA00023015"/>
    </source>
</evidence>
<name>A0A6I8VSV8_DROPS</name>
<feature type="region of interest" description="Disordered" evidence="6">
    <location>
        <begin position="252"/>
        <end position="273"/>
    </location>
</feature>
<dbReference type="KEGG" id="dpo:4804762"/>
<evidence type="ECO:0000256" key="6">
    <source>
        <dbReference type="SAM" id="MobiDB-lite"/>
    </source>
</evidence>
<dbReference type="PANTHER" id="PTHR21654:SF84">
    <property type="entry name" value="SI:DKEY-66I24.7"/>
    <property type="match status" value="1"/>
</dbReference>
<evidence type="ECO:0000256" key="3">
    <source>
        <dbReference type="ARBA" id="ARBA00023125"/>
    </source>
</evidence>
<dbReference type="GO" id="GO:0010468">
    <property type="term" value="P:regulation of gene expression"/>
    <property type="evidence" value="ECO:0007669"/>
    <property type="project" value="UniProtKB-ARBA"/>
</dbReference>
<evidence type="ECO:0000313" key="8">
    <source>
        <dbReference type="Proteomes" id="UP000001819"/>
    </source>
</evidence>
<dbReference type="Gene3D" id="1.10.10.60">
    <property type="entry name" value="Homeodomain-like"/>
    <property type="match status" value="1"/>
</dbReference>
<keyword evidence="3" id="KW-0238">DNA-binding</keyword>
<reference evidence="9" key="2">
    <citation type="submission" date="2025-08" db="UniProtKB">
        <authorList>
            <consortium name="RefSeq"/>
        </authorList>
    </citation>
    <scope>IDENTIFICATION</scope>
    <source>
        <strain evidence="9">MV-25-SWS-2005</strain>
        <tissue evidence="9">Whole body</tissue>
    </source>
</reference>
<dbReference type="GO" id="GO:0005634">
    <property type="term" value="C:nucleus"/>
    <property type="evidence" value="ECO:0007669"/>
    <property type="project" value="UniProtKB-SubCell"/>
</dbReference>
<sequence>MAQIQLNGANVPSNGNSNIDENEPYQISDTDLDELDDECLLEEAELPGSANSLGRGPYERAWTTDATRALIHIRGPMEGNFTEGRQKRTALWLHCTRQLQRLGFRYSAAKVQKKWHNILITYNKNLTKKYVSGYVHWEFFEEMFKYLQGKKADMSQQSNPAPQPQQPQVQPPIQQEQQQQQQQQQTYQQLQQQPQPQLQMQLQQPPSELAAFQTKPGTPKITLQMQPQLKEGQPYITPVDQVLLQDQMNMDSKSNDEFDEDSSNSLSEVRQPKLEYDADQAAEAERTNDSSQQLETTNGKMFEMTQPHVQPLTDDVWWRDYFERKLDLEREKIDLQRSLQREQVQIQKMSMVQQERIERMKIDAINSLTGTLQKLVEAKCRRA</sequence>
<feature type="compositionally biased region" description="Low complexity" evidence="6">
    <location>
        <begin position="156"/>
        <end position="206"/>
    </location>
</feature>
<comment type="subcellular location">
    <subcellularLocation>
        <location evidence="1">Nucleus</location>
    </subcellularLocation>
</comment>
<reference evidence="8" key="1">
    <citation type="submission" date="2024-06" db="UniProtKB">
        <authorList>
            <consortium name="RefSeq"/>
        </authorList>
    </citation>
    <scope>NUCLEOTIDE SEQUENCE [LARGE SCALE GENOMIC DNA]</scope>
    <source>
        <strain evidence="8">MV2-25</strain>
    </source>
</reference>
<accession>A0A6I8VSV8</accession>
<dbReference type="InterPro" id="IPR044822">
    <property type="entry name" value="Myb_DNA-bind_4"/>
</dbReference>
<evidence type="ECO:0000256" key="1">
    <source>
        <dbReference type="ARBA" id="ARBA00004123"/>
    </source>
</evidence>
<keyword evidence="5" id="KW-0539">Nucleus</keyword>
<evidence type="ECO:0000259" key="7">
    <source>
        <dbReference type="Pfam" id="PF13837"/>
    </source>
</evidence>
<dbReference type="Proteomes" id="UP000001819">
    <property type="component" value="Chromosome 3"/>
</dbReference>
<evidence type="ECO:0000256" key="5">
    <source>
        <dbReference type="ARBA" id="ARBA00023242"/>
    </source>
</evidence>
<proteinExistence type="predicted"/>
<keyword evidence="8" id="KW-1185">Reference proteome</keyword>
<gene>
    <name evidence="9" type="primary">LOC4804762</name>
</gene>
<feature type="domain" description="Myb/SANT-like DNA-binding" evidence="7">
    <location>
        <begin position="60"/>
        <end position="145"/>
    </location>
</feature>
<evidence type="ECO:0000313" key="9">
    <source>
        <dbReference type="RefSeq" id="XP_033233998.1"/>
    </source>
</evidence>
<dbReference type="RefSeq" id="XP_033233998.1">
    <property type="nucleotide sequence ID" value="XM_033378107.1"/>
</dbReference>
<feature type="region of interest" description="Disordered" evidence="6">
    <location>
        <begin position="151"/>
        <end position="208"/>
    </location>
</feature>
<dbReference type="InParanoid" id="A0A6I8VSV8"/>
<feature type="region of interest" description="Disordered" evidence="6">
    <location>
        <begin position="1"/>
        <end position="24"/>
    </location>
</feature>
<protein>
    <recommendedName>
        <fullName evidence="7">Myb/SANT-like DNA-binding domain-containing protein</fullName>
    </recommendedName>
</protein>
<feature type="compositionally biased region" description="Polar residues" evidence="6">
    <location>
        <begin position="1"/>
        <end position="19"/>
    </location>
</feature>
<organism evidence="8 9">
    <name type="scientific">Drosophila pseudoobscura pseudoobscura</name>
    <name type="common">Fruit fly</name>
    <dbReference type="NCBI Taxonomy" id="46245"/>
    <lineage>
        <taxon>Eukaryota</taxon>
        <taxon>Metazoa</taxon>
        <taxon>Ecdysozoa</taxon>
        <taxon>Arthropoda</taxon>
        <taxon>Hexapoda</taxon>
        <taxon>Insecta</taxon>
        <taxon>Pterygota</taxon>
        <taxon>Neoptera</taxon>
        <taxon>Endopterygota</taxon>
        <taxon>Diptera</taxon>
        <taxon>Brachycera</taxon>
        <taxon>Muscomorpha</taxon>
        <taxon>Ephydroidea</taxon>
        <taxon>Drosophilidae</taxon>
        <taxon>Drosophila</taxon>
        <taxon>Sophophora</taxon>
    </lineage>
</organism>
<keyword evidence="2" id="KW-0805">Transcription regulation</keyword>
<dbReference type="AlphaFoldDB" id="A0A6I8VSV8"/>
<dbReference type="PANTHER" id="PTHR21654">
    <property type="entry name" value="FI21293P1"/>
    <property type="match status" value="1"/>
</dbReference>
<evidence type="ECO:0000256" key="4">
    <source>
        <dbReference type="ARBA" id="ARBA00023163"/>
    </source>
</evidence>
<dbReference type="Pfam" id="PF13837">
    <property type="entry name" value="Myb_DNA-bind_4"/>
    <property type="match status" value="1"/>
</dbReference>